<feature type="transmembrane region" description="Helical" evidence="1">
    <location>
        <begin position="1073"/>
        <end position="1094"/>
    </location>
</feature>
<accession>A0A6C0I9D6</accession>
<evidence type="ECO:0000256" key="1">
    <source>
        <dbReference type="SAM" id="Phobius"/>
    </source>
</evidence>
<feature type="transmembrane region" description="Helical" evidence="1">
    <location>
        <begin position="886"/>
        <end position="906"/>
    </location>
</feature>
<dbReference type="AlphaFoldDB" id="A0A6C0I9D6"/>
<protein>
    <submittedName>
        <fullName evidence="2">Uncharacterized protein</fullName>
    </submittedName>
</protein>
<feature type="transmembrane region" description="Helical" evidence="1">
    <location>
        <begin position="1045"/>
        <end position="1067"/>
    </location>
</feature>
<keyword evidence="1" id="KW-1133">Transmembrane helix</keyword>
<organism evidence="2">
    <name type="scientific">viral metagenome</name>
    <dbReference type="NCBI Taxonomy" id="1070528"/>
    <lineage>
        <taxon>unclassified sequences</taxon>
        <taxon>metagenomes</taxon>
        <taxon>organismal metagenomes</taxon>
    </lineage>
</organism>
<sequence length="1117" mass="123753">MSTTLTNASYINTFDEKLKSYNNIFFKTLQDGGLLNETTDIKNDANALNIGDTNSYSTDQFNNFIRNIINFKIKNYTDLSATGTNLEFVNRSVNGSTATYTFNNDVRDNIIDTLKILNVFVDILDAYKYCIDNTGKEGATFDTCYYDDINIERIEVVSSTTRIYASSAPVPDINTYKNVGYIRNTKTSASATPNNVLYLSIQSFHTGLSDAKNNYNDIFNKTFISGTYNSRTENSTPVSATIFDASVTNIADPKSTEIAKKDYAMHYYDKTITINKSGLTRDERNKNVVSLLLKCLFYIDPKYRKQSVYALYYYYKFVQLYATLIINISNVMYANVSDSANPIRIDSYNTGTEISVTAIEVVTKGVGYVNSSQNTLRIQNGGLAATQATAKANANAQGDIITGSSAINIITNGSGYTSAPTVDFSTTLHTKKSDAVTANTAASTGATGADAAYTAASDTYYAAVNAVNTEIFKLSSSSLTTEINRLLRTSINTSLTIANYAGSTDATTLATAKTAASITTTTFDAYINALIAERKAYLSGTPLNSDNINTEILKLSSSSLTNTIDKSLRKSIVSQLTSANYEDAGTIKSDAPADATIKTTAKTAAAITTTTTFDAYINALIAERKAYLILEKKLILKNTAADALQTANALPTDVAATFKATIVPLAYQNTTKTQIENIDRFKNVFDDIETKIGALTTIIKDAADPASEESFVIVKSGTSAKIKAGSTNNVVIMIPKTDLVIYNKLIKYNDINNLVNDCSIYDKQNKKYYDILKISIFTSSSVEYFGIEINAVFVKDPTKEYVGLFYKYDATLYTSIPASETAISASGEFLEIRRKDINALKNNYIENKKAVDELNANISLNTNRVNNQKNLYETQYNKNVFLSRQILTYNILICTIIVVLIGINVFKIDKPLVKSISLACLGIIILLFIIYFMSNITYIETFAVDDANITKLKDTSTALTTRNTNKVGVLKTEIDKLNAQFIRYFETIMIKLPTADSHDFYREISSVINADIENKTYLDKILDFNSSQGNTNMDTLKYELENNKLYILTLLISSIIFIGLYNIYINYINDDKYLSLMIFIAIIIFIVIGAYYIINSNRRVRTIHKNIYWGPQSSESF</sequence>
<reference evidence="2" key="1">
    <citation type="journal article" date="2020" name="Nature">
        <title>Giant virus diversity and host interactions through global metagenomics.</title>
        <authorList>
            <person name="Schulz F."/>
            <person name="Roux S."/>
            <person name="Paez-Espino D."/>
            <person name="Jungbluth S."/>
            <person name="Walsh D.A."/>
            <person name="Denef V.J."/>
            <person name="McMahon K.D."/>
            <person name="Konstantinidis K.T."/>
            <person name="Eloe-Fadrosh E.A."/>
            <person name="Kyrpides N.C."/>
            <person name="Woyke T."/>
        </authorList>
    </citation>
    <scope>NUCLEOTIDE SEQUENCE</scope>
    <source>
        <strain evidence="2">GVMAG-M-3300023184-60</strain>
    </source>
</reference>
<feature type="transmembrane region" description="Helical" evidence="1">
    <location>
        <begin position="912"/>
        <end position="932"/>
    </location>
</feature>
<name>A0A6C0I9D6_9ZZZZ</name>
<evidence type="ECO:0000313" key="2">
    <source>
        <dbReference type="EMBL" id="QHT89379.1"/>
    </source>
</evidence>
<dbReference type="EMBL" id="MN740139">
    <property type="protein sequence ID" value="QHT89379.1"/>
    <property type="molecule type" value="Genomic_DNA"/>
</dbReference>
<keyword evidence="1" id="KW-0472">Membrane</keyword>
<keyword evidence="1" id="KW-0812">Transmembrane</keyword>
<proteinExistence type="predicted"/>